<dbReference type="RefSeq" id="WP_273173184.1">
    <property type="nucleotide sequence ID" value="NZ_JAAXZR010000016.1"/>
</dbReference>
<dbReference type="InterPro" id="IPR036390">
    <property type="entry name" value="WH_DNA-bd_sf"/>
</dbReference>
<dbReference type="Gene3D" id="1.10.10.10">
    <property type="entry name" value="Winged helix-like DNA-binding domain superfamily/Winged helix DNA-binding domain"/>
    <property type="match status" value="1"/>
</dbReference>
<dbReference type="InterPro" id="IPR019887">
    <property type="entry name" value="Tscrpt_reg_AsnC/Lrp_C"/>
</dbReference>
<keyword evidence="3" id="KW-0010">Activator</keyword>
<feature type="domain" description="HTH asnC-type" evidence="5">
    <location>
        <begin position="7"/>
        <end position="68"/>
    </location>
</feature>
<dbReference type="InterPro" id="IPR036388">
    <property type="entry name" value="WH-like_DNA-bd_sf"/>
</dbReference>
<name>A0A971ICR4_9BIFI</name>
<sequence length="154" mass="17244">MSSNVAIDGVDRAIINILLVDGRISNVELAARVGLTPAPCLRRIKRLENEGVITGYRVMVDPVMAGRAFCVYMEVQIVGTSREIVEQFETVVASYPETTEVRRLFGPVDYLIRVEVADSAAYERFQTEKMYPLPAVRRIESYPTMRVIKSSVDG</sequence>
<dbReference type="InterPro" id="IPR000485">
    <property type="entry name" value="AsnC-type_HTH_dom"/>
</dbReference>
<evidence type="ECO:0000313" key="7">
    <source>
        <dbReference type="Proteomes" id="UP000767327"/>
    </source>
</evidence>
<evidence type="ECO:0000313" key="6">
    <source>
        <dbReference type="EMBL" id="NLT79388.1"/>
    </source>
</evidence>
<dbReference type="AlphaFoldDB" id="A0A971ICR4"/>
<comment type="caution">
    <text evidence="6">The sequence shown here is derived from an EMBL/GenBank/DDBJ whole genome shotgun (WGS) entry which is preliminary data.</text>
</comment>
<evidence type="ECO:0000256" key="2">
    <source>
        <dbReference type="ARBA" id="ARBA00023125"/>
    </source>
</evidence>
<accession>A0A971ICR4</accession>
<dbReference type="InterPro" id="IPR011991">
    <property type="entry name" value="ArsR-like_HTH"/>
</dbReference>
<dbReference type="PANTHER" id="PTHR30154">
    <property type="entry name" value="LEUCINE-RESPONSIVE REGULATORY PROTEIN"/>
    <property type="match status" value="1"/>
</dbReference>
<dbReference type="InterPro" id="IPR011008">
    <property type="entry name" value="Dimeric_a/b-barrel"/>
</dbReference>
<dbReference type="GO" id="GO:0043565">
    <property type="term" value="F:sequence-specific DNA binding"/>
    <property type="evidence" value="ECO:0007669"/>
    <property type="project" value="InterPro"/>
</dbReference>
<dbReference type="PANTHER" id="PTHR30154:SF0">
    <property type="entry name" value="LEUCINE-RESPONSIVE REGULATORY PROTEIN"/>
    <property type="match status" value="1"/>
</dbReference>
<evidence type="ECO:0000256" key="4">
    <source>
        <dbReference type="ARBA" id="ARBA00023163"/>
    </source>
</evidence>
<dbReference type="SMART" id="SM00344">
    <property type="entry name" value="HTH_ASNC"/>
    <property type="match status" value="1"/>
</dbReference>
<dbReference type="InterPro" id="IPR019885">
    <property type="entry name" value="Tscrpt_reg_HTH_AsnC-type_CS"/>
</dbReference>
<keyword evidence="1" id="KW-0805">Transcription regulation</keyword>
<dbReference type="EMBL" id="JAAXZR010000016">
    <property type="protein sequence ID" value="NLT79388.1"/>
    <property type="molecule type" value="Genomic_DNA"/>
</dbReference>
<dbReference type="PRINTS" id="PR00033">
    <property type="entry name" value="HTHASNC"/>
</dbReference>
<organism evidence="6 7">
    <name type="scientific">Bifidobacterium crudilactis</name>
    <dbReference type="NCBI Taxonomy" id="327277"/>
    <lineage>
        <taxon>Bacteria</taxon>
        <taxon>Bacillati</taxon>
        <taxon>Actinomycetota</taxon>
        <taxon>Actinomycetes</taxon>
        <taxon>Bifidobacteriales</taxon>
        <taxon>Bifidobacteriaceae</taxon>
        <taxon>Bifidobacterium</taxon>
    </lineage>
</organism>
<evidence type="ECO:0000256" key="1">
    <source>
        <dbReference type="ARBA" id="ARBA00023015"/>
    </source>
</evidence>
<dbReference type="InterPro" id="IPR019888">
    <property type="entry name" value="Tscrpt_reg_AsnC-like"/>
</dbReference>
<keyword evidence="2" id="KW-0238">DNA-binding</keyword>
<dbReference type="SUPFAM" id="SSF54909">
    <property type="entry name" value="Dimeric alpha+beta barrel"/>
    <property type="match status" value="1"/>
</dbReference>
<dbReference type="Pfam" id="PF13412">
    <property type="entry name" value="HTH_24"/>
    <property type="match status" value="1"/>
</dbReference>
<proteinExistence type="predicted"/>
<dbReference type="PROSITE" id="PS50956">
    <property type="entry name" value="HTH_ASNC_2"/>
    <property type="match status" value="1"/>
</dbReference>
<dbReference type="Proteomes" id="UP000767327">
    <property type="component" value="Unassembled WGS sequence"/>
</dbReference>
<reference evidence="6" key="2">
    <citation type="submission" date="2020-01" db="EMBL/GenBank/DDBJ databases">
        <authorList>
            <person name="Campanaro S."/>
        </authorList>
    </citation>
    <scope>NUCLEOTIDE SEQUENCE</scope>
    <source>
        <strain evidence="6">AS01afH2WH_6</strain>
    </source>
</reference>
<evidence type="ECO:0000259" key="5">
    <source>
        <dbReference type="PROSITE" id="PS50956"/>
    </source>
</evidence>
<dbReference type="Pfam" id="PF01037">
    <property type="entry name" value="AsnC_trans_reg"/>
    <property type="match status" value="1"/>
</dbReference>
<dbReference type="GO" id="GO:0043200">
    <property type="term" value="P:response to amino acid"/>
    <property type="evidence" value="ECO:0007669"/>
    <property type="project" value="TreeGrafter"/>
</dbReference>
<dbReference type="GO" id="GO:0005829">
    <property type="term" value="C:cytosol"/>
    <property type="evidence" value="ECO:0007669"/>
    <property type="project" value="TreeGrafter"/>
</dbReference>
<gene>
    <name evidence="6" type="ORF">GXW98_03765</name>
</gene>
<evidence type="ECO:0000256" key="3">
    <source>
        <dbReference type="ARBA" id="ARBA00023159"/>
    </source>
</evidence>
<dbReference type="Gene3D" id="3.30.70.920">
    <property type="match status" value="1"/>
</dbReference>
<dbReference type="CDD" id="cd00090">
    <property type="entry name" value="HTH_ARSR"/>
    <property type="match status" value="1"/>
</dbReference>
<reference evidence="6" key="1">
    <citation type="journal article" date="2020" name="Biotechnol. Biofuels">
        <title>New insights from the biogas microbiome by comprehensive genome-resolved metagenomics of nearly 1600 species originating from multiple anaerobic digesters.</title>
        <authorList>
            <person name="Campanaro S."/>
            <person name="Treu L."/>
            <person name="Rodriguez-R L.M."/>
            <person name="Kovalovszki A."/>
            <person name="Ziels R.M."/>
            <person name="Maus I."/>
            <person name="Zhu X."/>
            <person name="Kougias P.G."/>
            <person name="Basile A."/>
            <person name="Luo G."/>
            <person name="Schluter A."/>
            <person name="Konstantinidis K.T."/>
            <person name="Angelidaki I."/>
        </authorList>
    </citation>
    <scope>NUCLEOTIDE SEQUENCE</scope>
    <source>
        <strain evidence="6">AS01afH2WH_6</strain>
    </source>
</reference>
<protein>
    <submittedName>
        <fullName evidence="6">Winged helix-turn-helix transcriptional regulator</fullName>
    </submittedName>
</protein>
<dbReference type="SUPFAM" id="SSF46785">
    <property type="entry name" value="Winged helix' DNA-binding domain"/>
    <property type="match status" value="1"/>
</dbReference>
<dbReference type="PROSITE" id="PS00519">
    <property type="entry name" value="HTH_ASNC_1"/>
    <property type="match status" value="1"/>
</dbReference>
<keyword evidence="4" id="KW-0804">Transcription</keyword>